<dbReference type="Proteomes" id="UP001498398">
    <property type="component" value="Unassembled WGS sequence"/>
</dbReference>
<comment type="caution">
    <text evidence="3">The sequence shown here is derived from an EMBL/GenBank/DDBJ whole genome shotgun (WGS) entry which is preliminary data.</text>
</comment>
<sequence>MTVFEGADDLGQLWGLITELSDQLNQNRNISVSLYTQAGDIKSQAIHSQTGFVLRRFNLDKSKEEYEAELERMNNAMSAENQGLQHDNKQLNSLIKEYEQTLDTLMKSFRNRAKDVQERELSLVKEYETKLLEMEEENAKRELAASTAISESLSKMSHLLRQCLRGQGGEELREFNGGRRKKRKVEGSAEQGEAEDEESILEELEELEEFVHEREPWTTSEATQSEWALEREIELARLEKENEELRRMLGLLPATMARREEA</sequence>
<keyword evidence="4" id="KW-1185">Reference proteome</keyword>
<organism evidence="3 4">
    <name type="scientific">Marasmiellus scandens</name>
    <dbReference type="NCBI Taxonomy" id="2682957"/>
    <lineage>
        <taxon>Eukaryota</taxon>
        <taxon>Fungi</taxon>
        <taxon>Dikarya</taxon>
        <taxon>Basidiomycota</taxon>
        <taxon>Agaricomycotina</taxon>
        <taxon>Agaricomycetes</taxon>
        <taxon>Agaricomycetidae</taxon>
        <taxon>Agaricales</taxon>
        <taxon>Marasmiineae</taxon>
        <taxon>Omphalotaceae</taxon>
        <taxon>Marasmiellus</taxon>
    </lineage>
</organism>
<evidence type="ECO:0000256" key="2">
    <source>
        <dbReference type="SAM" id="MobiDB-lite"/>
    </source>
</evidence>
<feature type="region of interest" description="Disordered" evidence="2">
    <location>
        <begin position="175"/>
        <end position="199"/>
    </location>
</feature>
<protein>
    <submittedName>
        <fullName evidence="3">Uncharacterized protein</fullName>
    </submittedName>
</protein>
<feature type="coiled-coil region" evidence="1">
    <location>
        <begin position="56"/>
        <end position="144"/>
    </location>
</feature>
<proteinExistence type="predicted"/>
<dbReference type="PANTHER" id="PTHR39472:SF1">
    <property type="entry name" value="EXPRESSED PROTEIN"/>
    <property type="match status" value="1"/>
</dbReference>
<evidence type="ECO:0000256" key="1">
    <source>
        <dbReference type="SAM" id="Coils"/>
    </source>
</evidence>
<name>A0ABR1JXP5_9AGAR</name>
<gene>
    <name evidence="3" type="ORF">VKT23_003586</name>
</gene>
<evidence type="ECO:0000313" key="4">
    <source>
        <dbReference type="Proteomes" id="UP001498398"/>
    </source>
</evidence>
<reference evidence="3 4" key="1">
    <citation type="submission" date="2024-01" db="EMBL/GenBank/DDBJ databases">
        <title>A draft genome for the cacao thread blight pathogen Marasmiellus scandens.</title>
        <authorList>
            <person name="Baruah I.K."/>
            <person name="Leung J."/>
            <person name="Bukari Y."/>
            <person name="Amoako-Attah I."/>
            <person name="Meinhardt L.W."/>
            <person name="Bailey B.A."/>
            <person name="Cohen S.P."/>
        </authorList>
    </citation>
    <scope>NUCLEOTIDE SEQUENCE [LARGE SCALE GENOMIC DNA]</scope>
    <source>
        <strain evidence="3 4">GH-19</strain>
    </source>
</reference>
<dbReference type="PANTHER" id="PTHR39472">
    <property type="entry name" value="EXPRESSED PROTEIN"/>
    <property type="match status" value="1"/>
</dbReference>
<dbReference type="EMBL" id="JBANRG010000003">
    <property type="protein sequence ID" value="KAK7469094.1"/>
    <property type="molecule type" value="Genomic_DNA"/>
</dbReference>
<evidence type="ECO:0000313" key="3">
    <source>
        <dbReference type="EMBL" id="KAK7469094.1"/>
    </source>
</evidence>
<accession>A0ABR1JXP5</accession>
<keyword evidence="1" id="KW-0175">Coiled coil</keyword>